<dbReference type="EMBL" id="BK065128">
    <property type="protein sequence ID" value="DBA54797.1"/>
    <property type="molecule type" value="Genomic_RNA"/>
</dbReference>
<evidence type="ECO:0000256" key="10">
    <source>
        <dbReference type="ARBA" id="ARBA00022801"/>
    </source>
</evidence>
<keyword evidence="16" id="KW-0472">Membrane</keyword>
<keyword evidence="6" id="KW-0808">Transferase</keyword>
<keyword evidence="13" id="KW-0067">ATP-binding</keyword>
<dbReference type="InterPro" id="IPR044067">
    <property type="entry name" value="PCV_3C_PRO"/>
</dbReference>
<evidence type="ECO:0000259" key="19">
    <source>
        <dbReference type="PROSITE" id="PS51218"/>
    </source>
</evidence>
<feature type="domain" description="RdRp catalytic" evidence="18">
    <location>
        <begin position="2569"/>
        <end position="2698"/>
    </location>
</feature>
<keyword evidence="9" id="KW-0547">Nucleotide-binding</keyword>
<evidence type="ECO:0000256" key="2">
    <source>
        <dbReference type="ARBA" id="ARBA00020107"/>
    </source>
</evidence>
<evidence type="ECO:0000256" key="14">
    <source>
        <dbReference type="ARBA" id="ARBA00022844"/>
    </source>
</evidence>
<evidence type="ECO:0000256" key="5">
    <source>
        <dbReference type="ARBA" id="ARBA00022670"/>
    </source>
</evidence>
<dbReference type="SUPFAM" id="SSF88633">
    <property type="entry name" value="Positive stranded ssRNA viruses"/>
    <property type="match status" value="2"/>
</dbReference>
<evidence type="ECO:0000256" key="16">
    <source>
        <dbReference type="ARBA" id="ARBA00022989"/>
    </source>
</evidence>
<evidence type="ECO:0000256" key="13">
    <source>
        <dbReference type="ARBA" id="ARBA00022840"/>
    </source>
</evidence>
<evidence type="ECO:0000256" key="6">
    <source>
        <dbReference type="ARBA" id="ARBA00022679"/>
    </source>
</evidence>
<dbReference type="Gene3D" id="2.40.10.10">
    <property type="entry name" value="Trypsin-like serine proteases"/>
    <property type="match status" value="1"/>
</dbReference>
<evidence type="ECO:0000256" key="17">
    <source>
        <dbReference type="SAM" id="MobiDB-lite"/>
    </source>
</evidence>
<dbReference type="Pfam" id="PF00910">
    <property type="entry name" value="RNA_helicase"/>
    <property type="match status" value="1"/>
</dbReference>
<evidence type="ECO:0000256" key="4">
    <source>
        <dbReference type="ARBA" id="ARBA00022561"/>
    </source>
</evidence>
<dbReference type="GO" id="GO:0003724">
    <property type="term" value="F:RNA helicase activity"/>
    <property type="evidence" value="ECO:0007669"/>
    <property type="project" value="InterPro"/>
</dbReference>
<dbReference type="InterPro" id="IPR007094">
    <property type="entry name" value="RNA-dir_pol_PSvirus"/>
</dbReference>
<dbReference type="CDD" id="cd23169">
    <property type="entry name" value="ps-ssRNAv-Picornavirales"/>
    <property type="match status" value="1"/>
</dbReference>
<sequence length="3086" mass="344601">MTTTRPRLDRGVDLNDPTAVAIAAAQGLWKDREEDALCMYNFMDVTEMEDEMTGTSTRNLSSRIKKKAAALLGVSRAHKDTEHVLNTENCVFKEVPPYEELMATTFEPLKDPAKMRTQDATKLDSTLEKHRGKYNYMVIDSVRVAISSLLQTNDTRECVMYLCDRRIEDPILGALALISFSLQGMTTHIYKTGRILAFSRQEKIAAEHLQLYLYVKGPKLLKKDNTPVAVNVKTSFLFGNNAENVLKHNLTMNTEGDIVSFMSQNAEMFAWMQTEVGRGLGNFRNTSMDHSNRKSILERWANPVGNVSRRITHTEPRVILQGESSSSISNQNQRDDDQDVIVERRESRPSVLRIGRSQSGLLTTTPDLTPHKAQDFVQDSEIKSVQASLSRFMENATVDSTLSLYKEQFTRPVMVDTFVWKSTDAMGHLVAEVELPGDLIGDNASSMYSDTMQRAFCFRNDFRIHVIMAGNESYTGAVKLCIDQLRRLHEAGQDDELVYHSMEGITVLAQDTNGSSLSVPFMSIHDLISAHDKNSHNALSRLTMRVIAPLTHCLVVAPTLSITLQIFVENVEARHIMWRSLEATFPVSRGTSLPSVVGNGFGRMRGSSTTILGSSELLSLLTQKAFLGQTTIRSDTVARAQIAEFALHPMSSRISNGGLFLSQLAAISALFSYWKGSLIVTFEIDCSSSTRGKLVLTIAPKGGVPIIGLESVHHGMGAEFDLGTSTTRSFVVPFVSTDEWESIGDEGIMSAFEGTWDCPVARLIVLHPITSTGATTPSVTVRCYLEPGHDFTLRGRHHIGLQTSLRGHSLGVGQNGNVNILANTDFALMSIVDFDALEDAYTLQMPCAPWYSKQTLDYTILQNPLHWASRLYTLWRGDIEYRVVIVKDNMGDQWESPISLWFNPTATMETCQVKGVKSTTLAKETFNCEKISLAQQSSFQIVAEDDRRFRWRLCKLLDTTHERVEGVKSTTVEYTGHPKLSSHTGVVFLEFPKNSISGRILVYTRPCSNFQFSHIGGVPSLKLDKMEKFRLPFQPFNNKDKYYEPTAGHSGARDLATGVAQGSTLKNFRQWIYPSTSSPTANEENEAEQEAPEPRGVLADCKEVFSQMLGKISTFLKNSMTNLLSSAIMSAMSSFFSSTLDKIFEAMKSFLSCIGNVFSQCLKDPACLCIIGLTISAIAGFSALKMMESILPEALGIFKSLLTLIATSLAAIYWPQGALALATLTTKSNDLIREICEDLHCYFFDRERFYSKEGPFGPLTDMVDKPLEDSANADTTSKSSKDSLKTGTAQGGLMELIGLAAYIRLCFSLCEAFNVSMCGPFSLSNMEKHCRVVSGVGSGIRNLCDFRDYIYKTIVNTLTPSTCYLKISKELGFDIREWFLEVETLSLQENRYSDLSNPLKIKAIRLAYDKGMDVMGKLSQIDSAHLSRICDKTFRLSKELLDETHKFKGLSGNRIDPFHISLFGEPGVGKSFIMGKLVNDVLDFMGEPACDRSYSKTPDEQYWSGYIGQTAIKCDDLGQDLSKGYSPTYNQIIQMKTNNCFVVPMADLANKGRTFVSKYIFSTTNVADCGTKHGLAEPQAFMRRRDLFVRVTTDGVRVPGMVDNLRFTFLDPLDPEERNMRYPPELSYSDFLCACVAEARMYFEVQEKVLATLNDKSGKGIHEPTPTMRALLEILDPTIAQDIGDLSKLMCEENRTTDYMGMQADSEKKKDRLIPDAFSDCSSDGFLEDVELPDNYEVTAEDIERRLRNGKAQGASYSSFQCDAMGKPIISPFIGMFGKHRDAFNKEKHILLTDDDLHHFGTLLMFDDFRALQPAAETRDLPGVTADNVFNSFFQFIFRERLPYIQEQDLLQHFHVFSASTITRLSKAVHVEFNAKGNLTTVFDSEVDEEIFQSLSYIERVAFYICCSIRKSRMSRQNSVRVKLSKWFLSVKEFSTNLLDSLPSLAKILIVLATSCGAIFLALKSVKGMVSIAHGIFGVKNSVGNPGQEASQIDLASLVAQGGRGKGKARPTFHSGDELTQRVERMISRAQLAVGRSQGGQSAEATEDHLLQRMGTIRNMVTGSTMVGINIGSGMVLSPLHLFADAQDNDMLEFRWGGVCFYFLFLQEKIHQLKQYDVCIIDTDLAVPARTLNISIFMDETELEKYSDVKCSFVCGPWANSHGGFIENDLVAKREKSFKYTVKEMLVMAVHGWSVAHRTYDGQCGSCLVSKDTRVNGKVFGMLVAGTMDRSGEKYYGTYVPITKQMILQAISSFATTNLATGESHMNICGIPVDPDLKSALELDTLITSEPSSLGTYGVYTAGKRIGCVQAVGRTTPLANLLTSEKTSIIPSLIQDKLWRAPQTEPAILSSNDPRIPEGTMFDPILDGIKKYAILATPFAKHWKDMILRTFNEDMLDWEVHMIRGEHSSKDLCMDILINGIDGAEYYESINMSTSEGFPFITKRPKESDSKKWLFTRDEDTGKYAMSSEELRSSYEAYGRALQNGTDFPLLCIECPKDERRPLAKIYEKPKTRLFSVLPVEFNLHARRLFLDFNVYTMANRHKHGIMVGINPHSREWTDLALSLASFSPFGFNGDFANFDGMFHPQAFQMVSELADSFYGGHNGTQRKTLTRALTNRLSIVKGAVVHIPGGGPSGFPMTVIFNSYINLFYLMSAWYALALENGRKDIADPCFFRRYVRAAVYGDDNLVAIKEEVIEWYNLCSVSLFLKEYFGVEMTDGDKNSAQDAKPYGRILEFDFLKRGFVADELIPSLFHAPLNKRSIEEQVFWIREGGDTYDLLMNNAENALYEAHHHGREYFSFVRGEVSKAISNIGHSGILSTYLMCRQRWLTNDLGESAIASGPSISGRMKAVTKDIVLREEENRNAKEDCCLDNIEFLESKDSFGSPLFSGPLQQIIPGVWIASRREIKAIGEGFFPLILDNTLSKGQERFGARHGICSLSAPDFGFLEETASIFLSAWPCRVVCVDISGGHLALATALCLLSFVGAIRVNRLCSAMRAHIGSANKVLSDYFRYCESIKGKEVKEAATRCGVFHPPQMGSAKDHFLCGDQLFRDSITLPTRLSRRESLKRTKKKVVQQDEDQSEEVDI</sequence>
<evidence type="ECO:0000256" key="15">
    <source>
        <dbReference type="ARBA" id="ARBA00022953"/>
    </source>
</evidence>
<dbReference type="GO" id="GO:0005198">
    <property type="term" value="F:structural molecule activity"/>
    <property type="evidence" value="ECO:0007669"/>
    <property type="project" value="InterPro"/>
</dbReference>
<accession>A0AAT9J7X2</accession>
<dbReference type="CDD" id="cd00205">
    <property type="entry name" value="rhv_like"/>
    <property type="match status" value="1"/>
</dbReference>
<evidence type="ECO:0000256" key="9">
    <source>
        <dbReference type="ARBA" id="ARBA00022741"/>
    </source>
</evidence>
<feature type="compositionally biased region" description="Polar residues" evidence="17">
    <location>
        <begin position="322"/>
        <end position="332"/>
    </location>
</feature>
<dbReference type="InterPro" id="IPR043128">
    <property type="entry name" value="Rev_trsase/Diguanyl_cyclase"/>
</dbReference>
<dbReference type="SUPFAM" id="SSF50494">
    <property type="entry name" value="Trypsin-like serine proteases"/>
    <property type="match status" value="1"/>
</dbReference>
<keyword evidence="3" id="KW-0696">RNA-directed RNA polymerase</keyword>
<evidence type="ECO:0000256" key="8">
    <source>
        <dbReference type="ARBA" id="ARBA00022695"/>
    </source>
</evidence>
<dbReference type="InterPro" id="IPR001676">
    <property type="entry name" value="Picornavirus_capsid"/>
</dbReference>
<reference evidence="21" key="2">
    <citation type="journal article" date="2024" name="Arch. Virol.">
        <title>Probing of plant transcriptomes reveals the hidden genetic diversity of the family Secoviridae.</title>
        <authorList>
            <person name="Sidharthan V.K."/>
            <person name="Reddy V."/>
            <person name="Kiran G."/>
            <person name="Rajeswari V."/>
            <person name="Baranwal V.K."/>
            <person name="Kumar M.K."/>
            <person name="Kumar K.S."/>
        </authorList>
    </citation>
    <scope>NUCLEOTIDE SEQUENCE</scope>
    <source>
        <strain evidence="21">Pri ver</strain>
    </source>
</reference>
<keyword evidence="12" id="KW-0788">Thiol protease</keyword>
<dbReference type="GO" id="GO:0003723">
    <property type="term" value="F:RNA binding"/>
    <property type="evidence" value="ECO:0007669"/>
    <property type="project" value="InterPro"/>
</dbReference>
<dbReference type="PROSITE" id="PS50507">
    <property type="entry name" value="RDRP_SSRNA_POS"/>
    <property type="match status" value="1"/>
</dbReference>
<feature type="region of interest" description="Disordered" evidence="17">
    <location>
        <begin position="313"/>
        <end position="341"/>
    </location>
</feature>
<keyword evidence="14" id="KW-0946">Virion</keyword>
<evidence type="ECO:0000256" key="7">
    <source>
        <dbReference type="ARBA" id="ARBA00022692"/>
    </source>
</evidence>
<evidence type="ECO:0000256" key="12">
    <source>
        <dbReference type="ARBA" id="ARBA00022807"/>
    </source>
</evidence>
<dbReference type="GO" id="GO:0004197">
    <property type="term" value="F:cysteine-type endopeptidase activity"/>
    <property type="evidence" value="ECO:0007669"/>
    <property type="project" value="InterPro"/>
</dbReference>
<dbReference type="InterPro" id="IPR000605">
    <property type="entry name" value="Helicase_SF3_ssDNA/RNA_vir"/>
</dbReference>
<dbReference type="GO" id="GO:0039694">
    <property type="term" value="P:viral RNA genome replication"/>
    <property type="evidence" value="ECO:0007669"/>
    <property type="project" value="InterPro"/>
</dbReference>
<keyword evidence="5" id="KW-0645">Protease</keyword>
<feature type="domain" description="SF3 helicase" evidence="19">
    <location>
        <begin position="1438"/>
        <end position="1605"/>
    </location>
</feature>
<keyword evidence="15" id="KW-0693">Viral RNA replication</keyword>
<dbReference type="Gene3D" id="2.60.120.20">
    <property type="match status" value="3"/>
</dbReference>
<proteinExistence type="predicted"/>
<keyword evidence="10" id="KW-0378">Hydrolase</keyword>
<dbReference type="InterPro" id="IPR009003">
    <property type="entry name" value="Peptidase_S1_PA"/>
</dbReference>
<evidence type="ECO:0000256" key="3">
    <source>
        <dbReference type="ARBA" id="ARBA00022484"/>
    </source>
</evidence>
<organism evidence="21">
    <name type="scientific">Cowslip sequivirus</name>
    <dbReference type="NCBI Taxonomy" id="3115813"/>
    <lineage>
        <taxon>Viruses</taxon>
        <taxon>Riboviria</taxon>
        <taxon>Orthornavirae</taxon>
        <taxon>Pisuviricota</taxon>
        <taxon>Pisoniviricetes</taxon>
        <taxon>Picornavirales</taxon>
        <taxon>Secoviridae</taxon>
        <taxon>Sequivirus</taxon>
    </lineage>
</organism>
<dbReference type="InterPro" id="IPR043502">
    <property type="entry name" value="DNA/RNA_pol_sf"/>
</dbReference>
<dbReference type="GO" id="GO:0019028">
    <property type="term" value="C:viral capsid"/>
    <property type="evidence" value="ECO:0007669"/>
    <property type="project" value="UniProtKB-KW"/>
</dbReference>
<dbReference type="GO" id="GO:0006508">
    <property type="term" value="P:proteolysis"/>
    <property type="evidence" value="ECO:0007669"/>
    <property type="project" value="UniProtKB-KW"/>
</dbReference>
<comment type="subcellular location">
    <subcellularLocation>
        <location evidence="1">Virion</location>
    </subcellularLocation>
</comment>
<dbReference type="GO" id="GO:0006351">
    <property type="term" value="P:DNA-templated transcription"/>
    <property type="evidence" value="ECO:0007669"/>
    <property type="project" value="InterPro"/>
</dbReference>
<dbReference type="InterPro" id="IPR033703">
    <property type="entry name" value="Rhv-like"/>
</dbReference>
<dbReference type="InterPro" id="IPR001205">
    <property type="entry name" value="RNA-dir_pol_C"/>
</dbReference>
<evidence type="ECO:0000313" key="21">
    <source>
        <dbReference type="EMBL" id="DBA54797.1"/>
    </source>
</evidence>
<feature type="domain" description="Peptidase C3" evidence="20">
    <location>
        <begin position="2039"/>
        <end position="2247"/>
    </location>
</feature>
<feature type="region of interest" description="Disordered" evidence="17">
    <location>
        <begin position="3067"/>
        <end position="3086"/>
    </location>
</feature>
<keyword evidence="4" id="KW-0167">Capsid protein</keyword>
<evidence type="ECO:0000259" key="18">
    <source>
        <dbReference type="PROSITE" id="PS50507"/>
    </source>
</evidence>
<dbReference type="InterPro" id="IPR043504">
    <property type="entry name" value="Peptidase_S1_PA_chymotrypsin"/>
</dbReference>
<dbReference type="PROSITE" id="PS51218">
    <property type="entry name" value="SF3_HELICASE_2"/>
    <property type="match status" value="1"/>
</dbReference>
<keyword evidence="16" id="KW-1133">Transmembrane helix</keyword>
<dbReference type="Gene3D" id="3.30.70.270">
    <property type="match status" value="1"/>
</dbReference>
<protein>
    <recommendedName>
        <fullName evidence="2">Genome polyprotein</fullName>
    </recommendedName>
</protein>
<dbReference type="InterPro" id="IPR029053">
    <property type="entry name" value="Viral_coat"/>
</dbReference>
<dbReference type="GO" id="GO:0005524">
    <property type="term" value="F:ATP binding"/>
    <property type="evidence" value="ECO:0007669"/>
    <property type="project" value="UniProtKB-KW"/>
</dbReference>
<evidence type="ECO:0000256" key="11">
    <source>
        <dbReference type="ARBA" id="ARBA00022806"/>
    </source>
</evidence>
<name>A0AAT9J7X2_9SECO</name>
<evidence type="ECO:0000259" key="20">
    <source>
        <dbReference type="PROSITE" id="PS51874"/>
    </source>
</evidence>
<dbReference type="Pfam" id="PF00680">
    <property type="entry name" value="RdRP_1"/>
    <property type="match status" value="1"/>
</dbReference>
<reference evidence="21" key="1">
    <citation type="submission" date="2023-11" db="EMBL/GenBank/DDBJ databases">
        <authorList>
            <person name="Sidharthan V.K."/>
            <person name="Reddy V."/>
            <person name="Kiran G."/>
            <person name="Rajeswari V."/>
            <person name="Baranwal V.K."/>
        </authorList>
    </citation>
    <scope>NUCLEOTIDE SEQUENCE</scope>
    <source>
        <strain evidence="21">Pri ver</strain>
    </source>
</reference>
<keyword evidence="8" id="KW-0548">Nucleotidyltransferase</keyword>
<dbReference type="PROSITE" id="PS51874">
    <property type="entry name" value="PCV_3C_PRO"/>
    <property type="match status" value="1"/>
</dbReference>
<keyword evidence="7" id="KW-0812">Transmembrane</keyword>
<evidence type="ECO:0000256" key="1">
    <source>
        <dbReference type="ARBA" id="ARBA00004328"/>
    </source>
</evidence>
<dbReference type="InterPro" id="IPR014759">
    <property type="entry name" value="Helicase_SF3_ssRNA_vir"/>
</dbReference>
<dbReference type="SUPFAM" id="SSF56672">
    <property type="entry name" value="DNA/RNA polymerases"/>
    <property type="match status" value="1"/>
</dbReference>
<dbReference type="Pfam" id="PF00073">
    <property type="entry name" value="Rhv"/>
    <property type="match status" value="1"/>
</dbReference>
<dbReference type="Gene3D" id="1.20.960.20">
    <property type="match status" value="1"/>
</dbReference>
<keyword evidence="11" id="KW-0347">Helicase</keyword>
<feature type="compositionally biased region" description="Acidic residues" evidence="17">
    <location>
        <begin position="3076"/>
        <end position="3086"/>
    </location>
</feature>
<dbReference type="GO" id="GO:0003968">
    <property type="term" value="F:RNA-directed RNA polymerase activity"/>
    <property type="evidence" value="ECO:0007669"/>
    <property type="project" value="UniProtKB-KW"/>
</dbReference>